<dbReference type="PANTHER" id="PTHR42832:SF3">
    <property type="entry name" value="L-GLUTAMINE--4-(METHYLSULFANYL)-2-OXOBUTANOATE AMINOTRANSFERASE"/>
    <property type="match status" value="1"/>
</dbReference>
<sequence length="379" mass="40897">MTYERYGLHLEAYPWDRLAAVRQTAEAHPDGVVDISIGTPIDPTPELIQEALRAASDAPGYPTTDGTAQLREAIAGWSQRVRGIELDAASEILPTVGSKEFVASLPSLLGLAQLGLRVACPSQAYPTYEIGARLAGVECVRINAADIAAGASLEGVGLLWLNSPGNPTGRVDSAEELRAVIAEARRCGTVVAGDECYAALNWTEDRPTPSVLDTEVVGDDYSGVLSVYSLSKQSNLAGYRASFVTGDRVLIRELTTTRKHQGMIVPAPVQAAMIAALNDDAHWQRQRDIYRRRRELLRPAVEQAGLRIDHSEAGLYLWATRGEDCMATLEWLAGLGIMAGPGFIYGPEGQQHVRLALTAPDERIRAAAERLRGSSATTR</sequence>
<dbReference type="GO" id="GO:0004021">
    <property type="term" value="F:L-alanine:2-oxoglutarate aminotransferase activity"/>
    <property type="evidence" value="ECO:0007669"/>
    <property type="project" value="UniProtKB-EC"/>
</dbReference>
<proteinExistence type="predicted"/>
<dbReference type="CDD" id="cd00609">
    <property type="entry name" value="AAT_like"/>
    <property type="match status" value="1"/>
</dbReference>
<keyword evidence="5" id="KW-0670">Pyruvate</keyword>
<dbReference type="Pfam" id="PF00155">
    <property type="entry name" value="Aminotran_1_2"/>
    <property type="match status" value="1"/>
</dbReference>
<dbReference type="RefSeq" id="WP_062021832.1">
    <property type="nucleotide sequence ID" value="NZ_LQQC01000010.1"/>
</dbReference>
<dbReference type="Gene3D" id="3.90.1150.10">
    <property type="entry name" value="Aspartate Aminotransferase, domain 1"/>
    <property type="match status" value="1"/>
</dbReference>
<feature type="domain" description="Aminotransferase class I/classII large" evidence="4">
    <location>
        <begin position="33"/>
        <end position="371"/>
    </location>
</feature>
<dbReference type="EC" id="2.6.1.2" evidence="5"/>
<gene>
    <name evidence="5" type="primary">alaC</name>
    <name evidence="5" type="ORF">Bravens_01464</name>
</gene>
<keyword evidence="2 5" id="KW-0032">Aminotransferase</keyword>
<comment type="cofactor">
    <cofactor evidence="1">
        <name>pyridoxal 5'-phosphate</name>
        <dbReference type="ChEBI" id="CHEBI:597326"/>
    </cofactor>
</comment>
<dbReference type="SUPFAM" id="SSF53383">
    <property type="entry name" value="PLP-dependent transferases"/>
    <property type="match status" value="1"/>
</dbReference>
<evidence type="ECO:0000313" key="5">
    <source>
        <dbReference type="EMBL" id="KXZ58415.1"/>
    </source>
</evidence>
<evidence type="ECO:0000256" key="1">
    <source>
        <dbReference type="ARBA" id="ARBA00001933"/>
    </source>
</evidence>
<accession>A0A150H8T6</accession>
<evidence type="ECO:0000313" key="6">
    <source>
        <dbReference type="Proteomes" id="UP000243589"/>
    </source>
</evidence>
<dbReference type="InterPro" id="IPR019880">
    <property type="entry name" value="OxyQ"/>
</dbReference>
<dbReference type="InterPro" id="IPR050881">
    <property type="entry name" value="LL-DAP_aminotransferase"/>
</dbReference>
<evidence type="ECO:0000259" key="4">
    <source>
        <dbReference type="Pfam" id="PF00155"/>
    </source>
</evidence>
<dbReference type="NCBIfam" id="TIGR03539">
    <property type="entry name" value="DapC_actino"/>
    <property type="match status" value="1"/>
</dbReference>
<dbReference type="InterPro" id="IPR015421">
    <property type="entry name" value="PyrdxlP-dep_Trfase_major"/>
</dbReference>
<keyword evidence="6" id="KW-1185">Reference proteome</keyword>
<dbReference type="Proteomes" id="UP000243589">
    <property type="component" value="Unassembled WGS sequence"/>
</dbReference>
<evidence type="ECO:0000256" key="3">
    <source>
        <dbReference type="ARBA" id="ARBA00022679"/>
    </source>
</evidence>
<dbReference type="GO" id="GO:0030170">
    <property type="term" value="F:pyridoxal phosphate binding"/>
    <property type="evidence" value="ECO:0007669"/>
    <property type="project" value="InterPro"/>
</dbReference>
<reference evidence="5 6" key="1">
    <citation type="submission" date="2016-01" db="EMBL/GenBank/DDBJ databases">
        <title>Use of Whole Genome Sequencing to ascertain that Brevibacterium massiliense (Roux, Raoult 2009) is a later heterotypic synonym of Brevibacterium ravenspurgense (Mages 2008).</title>
        <authorList>
            <person name="Bernier A.-M."/>
            <person name="Burdz T."/>
            <person name="Huynh C."/>
            <person name="Pachecho A.L."/>
            <person name="Wiebe D."/>
            <person name="Bonner C."/>
            <person name="Bernard K."/>
        </authorList>
    </citation>
    <scope>NUCLEOTIDE SEQUENCE [LARGE SCALE GENOMIC DNA]</scope>
    <source>
        <strain evidence="5 6">CCUG56047</strain>
    </source>
</reference>
<dbReference type="PANTHER" id="PTHR42832">
    <property type="entry name" value="AMINO ACID AMINOTRANSFERASE"/>
    <property type="match status" value="1"/>
</dbReference>
<keyword evidence="3 5" id="KW-0808">Transferase</keyword>
<dbReference type="AlphaFoldDB" id="A0A150H8T6"/>
<evidence type="ECO:0000256" key="2">
    <source>
        <dbReference type="ARBA" id="ARBA00022576"/>
    </source>
</evidence>
<comment type="caution">
    <text evidence="5">The sequence shown here is derived from an EMBL/GenBank/DDBJ whole genome shotgun (WGS) entry which is preliminary data.</text>
</comment>
<organism evidence="5 6">
    <name type="scientific">Brevibacterium ravenspurgense</name>
    <dbReference type="NCBI Taxonomy" id="479117"/>
    <lineage>
        <taxon>Bacteria</taxon>
        <taxon>Bacillati</taxon>
        <taxon>Actinomycetota</taxon>
        <taxon>Actinomycetes</taxon>
        <taxon>Micrococcales</taxon>
        <taxon>Brevibacteriaceae</taxon>
        <taxon>Brevibacterium</taxon>
    </lineage>
</organism>
<protein>
    <submittedName>
        <fullName evidence="5">Glutamate-pyruvate aminotransferase AlaC</fullName>
        <ecNumber evidence="5">2.6.1.2</ecNumber>
    </submittedName>
</protein>
<dbReference type="InterPro" id="IPR004839">
    <property type="entry name" value="Aminotransferase_I/II_large"/>
</dbReference>
<dbReference type="InterPro" id="IPR015424">
    <property type="entry name" value="PyrdxlP-dep_Trfase"/>
</dbReference>
<name>A0A150H8T6_9MICO</name>
<dbReference type="InterPro" id="IPR015422">
    <property type="entry name" value="PyrdxlP-dep_Trfase_small"/>
</dbReference>
<dbReference type="PATRIC" id="fig|479117.4.peg.1451"/>
<dbReference type="EMBL" id="LQQC01000010">
    <property type="protein sequence ID" value="KXZ58415.1"/>
    <property type="molecule type" value="Genomic_DNA"/>
</dbReference>
<dbReference type="Gene3D" id="3.40.640.10">
    <property type="entry name" value="Type I PLP-dependent aspartate aminotransferase-like (Major domain)"/>
    <property type="match status" value="1"/>
</dbReference>